<accession>A0ABP0VXS1</accession>
<protein>
    <submittedName>
        <fullName evidence="1">Uncharacterized protein</fullName>
    </submittedName>
</protein>
<keyword evidence="2" id="KW-1185">Reference proteome</keyword>
<dbReference type="Proteomes" id="UP001497444">
    <property type="component" value="Chromosome 12"/>
</dbReference>
<gene>
    <name evidence="1" type="ORF">CSSPJE1EN1_LOCUS4790</name>
</gene>
<sequence>MIYLLVGGAVEGGAGFNAILPKLLARQKKEIEDNLQVKLSHVSHFKVLTYGPRNRESVSAKGFFAFGVFFSPD</sequence>
<evidence type="ECO:0000313" key="1">
    <source>
        <dbReference type="EMBL" id="CAK9259312.1"/>
    </source>
</evidence>
<organism evidence="1 2">
    <name type="scientific">Sphagnum jensenii</name>
    <dbReference type="NCBI Taxonomy" id="128206"/>
    <lineage>
        <taxon>Eukaryota</taxon>
        <taxon>Viridiplantae</taxon>
        <taxon>Streptophyta</taxon>
        <taxon>Embryophyta</taxon>
        <taxon>Bryophyta</taxon>
        <taxon>Sphagnophytina</taxon>
        <taxon>Sphagnopsida</taxon>
        <taxon>Sphagnales</taxon>
        <taxon>Sphagnaceae</taxon>
        <taxon>Sphagnum</taxon>
    </lineage>
</organism>
<evidence type="ECO:0000313" key="2">
    <source>
        <dbReference type="Proteomes" id="UP001497444"/>
    </source>
</evidence>
<dbReference type="EMBL" id="OZ020107">
    <property type="protein sequence ID" value="CAK9259312.1"/>
    <property type="molecule type" value="Genomic_DNA"/>
</dbReference>
<name>A0ABP0VXS1_9BRYO</name>
<reference evidence="1" key="1">
    <citation type="submission" date="2024-02" db="EMBL/GenBank/DDBJ databases">
        <authorList>
            <consortium name="ELIXIR-Norway"/>
            <consortium name="Elixir Norway"/>
        </authorList>
    </citation>
    <scope>NUCLEOTIDE SEQUENCE</scope>
</reference>
<proteinExistence type="predicted"/>